<dbReference type="Proteomes" id="UP000529637">
    <property type="component" value="Unassembled WGS sequence"/>
</dbReference>
<dbReference type="AlphaFoldDB" id="A0A7Y6NQD2"/>
<comment type="caution">
    <text evidence="1">The sequence shown here is derived from an EMBL/GenBank/DDBJ whole genome shotgun (WGS) entry which is preliminary data.</text>
</comment>
<accession>A0A7Y6NQD2</accession>
<gene>
    <name evidence="1" type="ORF">HQN59_16575</name>
</gene>
<sequence length="57" mass="6497">MELMQLVYRSLADPLSHWKAMMVGQATLNDVMLQIQRRRFGTPEERAAGHAAATKLR</sequence>
<keyword evidence="2" id="KW-1185">Reference proteome</keyword>
<dbReference type="RefSeq" id="WP_176070241.1">
    <property type="nucleotide sequence ID" value="NZ_JABWMJ010000008.1"/>
</dbReference>
<name>A0A7Y6NQD2_9BURK</name>
<evidence type="ECO:0000313" key="2">
    <source>
        <dbReference type="Proteomes" id="UP000529637"/>
    </source>
</evidence>
<organism evidence="1 2">
    <name type="scientific">Piscinibacter koreensis</name>
    <dbReference type="NCBI Taxonomy" id="2742824"/>
    <lineage>
        <taxon>Bacteria</taxon>
        <taxon>Pseudomonadati</taxon>
        <taxon>Pseudomonadota</taxon>
        <taxon>Betaproteobacteria</taxon>
        <taxon>Burkholderiales</taxon>
        <taxon>Sphaerotilaceae</taxon>
        <taxon>Piscinibacter</taxon>
    </lineage>
</organism>
<dbReference type="EMBL" id="JABWMJ010000008">
    <property type="protein sequence ID" value="NUZ07380.1"/>
    <property type="molecule type" value="Genomic_DNA"/>
</dbReference>
<evidence type="ECO:0000313" key="1">
    <source>
        <dbReference type="EMBL" id="NUZ07380.1"/>
    </source>
</evidence>
<protein>
    <submittedName>
        <fullName evidence="1">Uncharacterized protein</fullName>
    </submittedName>
</protein>
<proteinExistence type="predicted"/>
<reference evidence="1 2" key="1">
    <citation type="submission" date="2020-06" db="EMBL/GenBank/DDBJ databases">
        <title>Schlegella sp. ID0723 isolated from air conditioner.</title>
        <authorList>
            <person name="Kim D.Y."/>
            <person name="Kim D.-U."/>
        </authorList>
    </citation>
    <scope>NUCLEOTIDE SEQUENCE [LARGE SCALE GENOMIC DNA]</scope>
    <source>
        <strain evidence="1 2">ID0723</strain>
    </source>
</reference>